<dbReference type="InterPro" id="IPR036641">
    <property type="entry name" value="HPT_dom_sf"/>
</dbReference>
<dbReference type="SUPFAM" id="SSF47226">
    <property type="entry name" value="Histidine-containing phosphotransfer domain, HPT domain"/>
    <property type="match status" value="1"/>
</dbReference>
<keyword evidence="1 2" id="KW-0902">Two-component regulatory system</keyword>
<dbReference type="EMBL" id="JBBPBM010000056">
    <property type="protein sequence ID" value="KAK8516930.1"/>
    <property type="molecule type" value="Genomic_DNA"/>
</dbReference>
<evidence type="ECO:0000313" key="4">
    <source>
        <dbReference type="Proteomes" id="UP001472677"/>
    </source>
</evidence>
<name>A0ABR2CBR8_9ROSI</name>
<dbReference type="InterPro" id="IPR045871">
    <property type="entry name" value="AHP1-5/YPD1"/>
</dbReference>
<proteinExistence type="predicted"/>
<evidence type="ECO:0000313" key="3">
    <source>
        <dbReference type="EMBL" id="KAK8516930.1"/>
    </source>
</evidence>
<evidence type="ECO:0000256" key="2">
    <source>
        <dbReference type="RuleBase" id="RU369004"/>
    </source>
</evidence>
<keyword evidence="2" id="KW-0932">Cytokinin signaling pathway</keyword>
<organism evidence="3 4">
    <name type="scientific">Hibiscus sabdariffa</name>
    <name type="common">roselle</name>
    <dbReference type="NCBI Taxonomy" id="183260"/>
    <lineage>
        <taxon>Eukaryota</taxon>
        <taxon>Viridiplantae</taxon>
        <taxon>Streptophyta</taxon>
        <taxon>Embryophyta</taxon>
        <taxon>Tracheophyta</taxon>
        <taxon>Spermatophyta</taxon>
        <taxon>Magnoliopsida</taxon>
        <taxon>eudicotyledons</taxon>
        <taxon>Gunneridae</taxon>
        <taxon>Pentapetalae</taxon>
        <taxon>rosids</taxon>
        <taxon>malvids</taxon>
        <taxon>Malvales</taxon>
        <taxon>Malvaceae</taxon>
        <taxon>Malvoideae</taxon>
        <taxon>Hibiscus</taxon>
    </lineage>
</organism>
<protein>
    <recommendedName>
        <fullName evidence="2">Histidine-containing phosphotransfer protein</fullName>
    </recommendedName>
</protein>
<comment type="caution">
    <text evidence="3">The sequence shown here is derived from an EMBL/GenBank/DDBJ whole genome shotgun (WGS) entry which is preliminary data.</text>
</comment>
<dbReference type="PANTHER" id="PTHR28242:SF41">
    <property type="entry name" value="HISTIDINE CONTAINING PHOSPHOTRANSFER PROTEIN"/>
    <property type="match status" value="1"/>
</dbReference>
<accession>A0ABR2CBR8</accession>
<comment type="domain">
    <text evidence="2">Histidine-containing phosphotransfer domain (HPt) contains an active histidine that mediates the phosphotransfer.</text>
</comment>
<dbReference type="PANTHER" id="PTHR28242">
    <property type="entry name" value="PHOSPHORELAY INTERMEDIATE PROTEIN YPD1"/>
    <property type="match status" value="1"/>
</dbReference>
<evidence type="ECO:0000256" key="1">
    <source>
        <dbReference type="ARBA" id="ARBA00023012"/>
    </source>
</evidence>
<gene>
    <name evidence="3" type="ORF">V6N12_032130</name>
</gene>
<reference evidence="3 4" key="1">
    <citation type="journal article" date="2024" name="G3 (Bethesda)">
        <title>Genome assembly of Hibiscus sabdariffa L. provides insights into metabolisms of medicinal natural products.</title>
        <authorList>
            <person name="Kim T."/>
        </authorList>
    </citation>
    <scope>NUCLEOTIDE SEQUENCE [LARGE SCALE GENOMIC DNA]</scope>
    <source>
        <strain evidence="3">TK-2024</strain>
        <tissue evidence="3">Old leaves</tissue>
    </source>
</reference>
<comment type="function">
    <text evidence="2">Functions as a two-component phosphorelay mediators between cytokinin sensor histidine kinases and response regulators (B-type ARRs). Plays an important role in propagating cytokinin signal transduction.</text>
</comment>
<comment type="subcellular location">
    <subcellularLocation>
        <location evidence="2">Cytoplasm</location>
        <location evidence="2">Cytosol</location>
    </subcellularLocation>
    <subcellularLocation>
        <location evidence="2">Nucleus</location>
    </subcellularLocation>
</comment>
<sequence length="142" mass="16536">MESLRQQIAEMRQSLFDEEILDKQFYQLELLEKRGNPNFVEEVLTIYFRESTTLLQTIEQAMETEPIEPVKVDRMLYKLKGSSAKAKAAFRELRNEHGNLRAKLELYFQQLRQACPAETASRPVPAEVILHARPGDHRSRSC</sequence>
<dbReference type="Proteomes" id="UP001472677">
    <property type="component" value="Unassembled WGS sequence"/>
</dbReference>
<keyword evidence="4" id="KW-1185">Reference proteome</keyword>
<dbReference type="Gene3D" id="1.20.120.160">
    <property type="entry name" value="HPT domain"/>
    <property type="match status" value="1"/>
</dbReference>